<keyword evidence="4" id="KW-0328">Glycosyltransferase</keyword>
<evidence type="ECO:0000313" key="5">
    <source>
        <dbReference type="Proteomes" id="UP000664332"/>
    </source>
</evidence>
<keyword evidence="5" id="KW-1185">Reference proteome</keyword>
<dbReference type="SUPFAM" id="SSF52317">
    <property type="entry name" value="Class I glutamine amidotransferase-like"/>
    <property type="match status" value="1"/>
</dbReference>
<dbReference type="AlphaFoldDB" id="A0A939IZ12"/>
<keyword evidence="4" id="KW-0808">Transferase</keyword>
<name>A0A939IZ12_9CORY</name>
<dbReference type="Proteomes" id="UP000664332">
    <property type="component" value="Unassembled WGS sequence"/>
</dbReference>
<dbReference type="NCBIfam" id="TIGR02336">
    <property type="entry name" value="1,3-beta-galactosyl-N-acetylhexosamine phosphorylase"/>
    <property type="match status" value="1"/>
</dbReference>
<dbReference type="GO" id="GO:0050500">
    <property type="term" value="F:1,3-beta-galactosyl-N-acetylhexosamine phosphorylase activity"/>
    <property type="evidence" value="ECO:0007669"/>
    <property type="project" value="UniProtKB-EC"/>
</dbReference>
<reference evidence="4" key="1">
    <citation type="submission" date="2021-03" db="EMBL/GenBank/DDBJ databases">
        <authorList>
            <person name="Sun Q."/>
        </authorList>
    </citation>
    <scope>NUCLEOTIDE SEQUENCE</scope>
    <source>
        <strain evidence="4">CCM 8862</strain>
    </source>
</reference>
<sequence length="766" mass="84853">MGRIHNDEEGTGGAAVNHAQQKSSGRLTLPIQSGMDERVGQLIGMLGADWVRNSDGTSLPDTAAQWGARIMSTYFPARGDNEFALAHPDETTRMFLSSATVTAMESSPLDIEVAAEYYHKQIAPDLGVDTERFWQVMDRSTGCPLKRSDWRISTVPRDAADCDDDWPADDPRREVVTVTIDSPERFHLYSVNFMAKQMWDSTQMYNYLTNGWEDDPQRKKEIPYDIRYPATRQFAREQLTRWLEDNPQVDVVRFTTFFYHFHLVFGADGKEKFVDWFGYGASVSPKAIDAFEAEYGYRLDPEVFVDEGYYNSPFRPPRKKFVDWMDFTSRFVAEQAKQLVDIVHAHGRTAMMFLGDNWIGTEPYGDYFAGIGLDAVVGSVGNAATCRMISDIPHVSIHEGRLLPYFFPDTFHPGGQPEKEAWSSWRQARRAIVRCPLDRIGWGGYLKLADEAPGFTEVMQSIAGQFRAIHDISQEDRPATCGVKVGVLNAWGARRSWQTHMVAHALPYEHTTAHVGVVEALAGMAVDVEFVSFADIADGVPDDIDVLINVGEAATAFSGGAAWRQPGLAQAVRDFIARGGGIIGVGEPAACPGNGRFFELADVFGVDRECGWSLSTDRYFSLQPHFITGGGIPGHGTIPAFDPQGRPGQVTVVRDSVKVHAAHGQSIDIATNCFGDGRAVYFAGLGYSADNERLLYRAIMWAAGREDSYGELPVAQCPQVDTAYYRKANKLLVFNNGGTPVTTRLSSLVAGEITLDAGESRWFDID</sequence>
<evidence type="ECO:0000256" key="1">
    <source>
        <dbReference type="SAM" id="MobiDB-lite"/>
    </source>
</evidence>
<dbReference type="EC" id="2.4.1.211" evidence="4"/>
<comment type="caution">
    <text evidence="4">The sequence shown here is derived from an EMBL/GenBank/DDBJ whole genome shotgun (WGS) entry which is preliminary data.</text>
</comment>
<dbReference type="Gene3D" id="2.60.40.10">
    <property type="entry name" value="Immunoglobulins"/>
    <property type="match status" value="1"/>
</dbReference>
<dbReference type="InterPro" id="IPR035363">
    <property type="entry name" value="LBP_M"/>
</dbReference>
<dbReference type="InterPro" id="IPR035080">
    <property type="entry name" value="Lact_bio_phlase-like_N"/>
</dbReference>
<dbReference type="InterPro" id="IPR012711">
    <property type="entry name" value="Lacto-N-biose_phosphorylase"/>
</dbReference>
<dbReference type="InterPro" id="IPR029062">
    <property type="entry name" value="Class_I_gatase-like"/>
</dbReference>
<dbReference type="Gene3D" id="3.40.50.880">
    <property type="match status" value="1"/>
</dbReference>
<evidence type="ECO:0000259" key="3">
    <source>
        <dbReference type="Pfam" id="PF17385"/>
    </source>
</evidence>
<feature type="domain" description="Lacto-N-biose phosphorylase central" evidence="3">
    <location>
        <begin position="484"/>
        <end position="707"/>
    </location>
</feature>
<dbReference type="EMBL" id="JAFLEQ010000017">
    <property type="protein sequence ID" value="MBN9645232.1"/>
    <property type="molecule type" value="Genomic_DNA"/>
</dbReference>
<dbReference type="RefSeq" id="WP_207279698.1">
    <property type="nucleotide sequence ID" value="NZ_JAFLEQ010000017.1"/>
</dbReference>
<gene>
    <name evidence="4" type="primary">gnpA</name>
    <name evidence="4" type="ORF">JZY06_11510</name>
</gene>
<dbReference type="InterPro" id="IPR013783">
    <property type="entry name" value="Ig-like_fold"/>
</dbReference>
<protein>
    <submittedName>
        <fullName evidence="4">1,3-beta-galactosyl-N-acetylhexosamine phosphorylase</fullName>
        <ecNumber evidence="4">2.4.1.211</ecNumber>
    </submittedName>
</protein>
<dbReference type="Gene3D" id="3.20.20.80">
    <property type="entry name" value="Glycosidases"/>
    <property type="match status" value="1"/>
</dbReference>
<feature type="region of interest" description="Disordered" evidence="1">
    <location>
        <begin position="1"/>
        <end position="30"/>
    </location>
</feature>
<dbReference type="GO" id="GO:0004645">
    <property type="term" value="F:1,4-alpha-oligoglucan phosphorylase activity"/>
    <property type="evidence" value="ECO:0007669"/>
    <property type="project" value="InterPro"/>
</dbReference>
<accession>A0A939IZ12</accession>
<evidence type="ECO:0000259" key="2">
    <source>
        <dbReference type="Pfam" id="PF09508"/>
    </source>
</evidence>
<evidence type="ECO:0000313" key="4">
    <source>
        <dbReference type="EMBL" id="MBN9645232.1"/>
    </source>
</evidence>
<dbReference type="GO" id="GO:0005975">
    <property type="term" value="P:carbohydrate metabolic process"/>
    <property type="evidence" value="ECO:0007669"/>
    <property type="project" value="UniProtKB-ARBA"/>
</dbReference>
<proteinExistence type="predicted"/>
<dbReference type="Pfam" id="PF17385">
    <property type="entry name" value="LBP_M"/>
    <property type="match status" value="1"/>
</dbReference>
<organism evidence="4 5">
    <name type="scientific">Corynebacterium mendelii</name>
    <dbReference type="NCBI Taxonomy" id="2765362"/>
    <lineage>
        <taxon>Bacteria</taxon>
        <taxon>Bacillati</taxon>
        <taxon>Actinomycetota</taxon>
        <taxon>Actinomycetes</taxon>
        <taxon>Mycobacteriales</taxon>
        <taxon>Corynebacteriaceae</taxon>
        <taxon>Corynebacterium</taxon>
    </lineage>
</organism>
<dbReference type="Pfam" id="PF09508">
    <property type="entry name" value="Lact_bio_phlase"/>
    <property type="match status" value="1"/>
</dbReference>
<feature type="domain" description="Lacto-N-biose phosphorylase-like N-terminal TIM barrel" evidence="2">
    <location>
        <begin position="25"/>
        <end position="480"/>
    </location>
</feature>